<accession>A0A1H7PZ33</accession>
<keyword evidence="1" id="KW-0812">Transmembrane</keyword>
<evidence type="ECO:0000256" key="1">
    <source>
        <dbReference type="SAM" id="Phobius"/>
    </source>
</evidence>
<dbReference type="Proteomes" id="UP000198521">
    <property type="component" value="Unassembled WGS sequence"/>
</dbReference>
<name>A0A1H7PZ33_AQUAM</name>
<feature type="domain" description="2TM" evidence="2">
    <location>
        <begin position="13"/>
        <end position="96"/>
    </location>
</feature>
<evidence type="ECO:0000259" key="2">
    <source>
        <dbReference type="Pfam" id="PF13239"/>
    </source>
</evidence>
<dbReference type="EMBL" id="FOAB01000004">
    <property type="protein sequence ID" value="SEL40973.1"/>
    <property type="molecule type" value="Genomic_DNA"/>
</dbReference>
<evidence type="ECO:0000313" key="4">
    <source>
        <dbReference type="Proteomes" id="UP000198521"/>
    </source>
</evidence>
<dbReference type="RefSeq" id="WP_091408564.1">
    <property type="nucleotide sequence ID" value="NZ_FOAB01000004.1"/>
</dbReference>
<feature type="transmembrane region" description="Helical" evidence="1">
    <location>
        <begin position="21"/>
        <end position="42"/>
    </location>
</feature>
<dbReference type="AlphaFoldDB" id="A0A1H7PZ33"/>
<dbReference type="InterPro" id="IPR025698">
    <property type="entry name" value="2TM_dom"/>
</dbReference>
<dbReference type="OrthoDB" id="8965954at2"/>
<dbReference type="STRING" id="1038014.SAMN04487910_2370"/>
<reference evidence="3 4" key="1">
    <citation type="submission" date="2016-10" db="EMBL/GenBank/DDBJ databases">
        <authorList>
            <person name="de Groot N.N."/>
        </authorList>
    </citation>
    <scope>NUCLEOTIDE SEQUENCE [LARGE SCALE GENOMIC DNA]</scope>
    <source>
        <strain evidence="3 4">DSM 25232</strain>
    </source>
</reference>
<feature type="transmembrane region" description="Helical" evidence="1">
    <location>
        <begin position="62"/>
        <end position="82"/>
    </location>
</feature>
<keyword evidence="1" id="KW-0472">Membrane</keyword>
<keyword evidence="1" id="KW-1133">Transmembrane helix</keyword>
<dbReference type="Pfam" id="PF13239">
    <property type="entry name" value="2TM"/>
    <property type="match status" value="1"/>
</dbReference>
<organism evidence="3 4">
    <name type="scientific">Aquimarina amphilecti</name>
    <dbReference type="NCBI Taxonomy" id="1038014"/>
    <lineage>
        <taxon>Bacteria</taxon>
        <taxon>Pseudomonadati</taxon>
        <taxon>Bacteroidota</taxon>
        <taxon>Flavobacteriia</taxon>
        <taxon>Flavobacteriales</taxon>
        <taxon>Flavobacteriaceae</taxon>
        <taxon>Aquimarina</taxon>
    </lineage>
</organism>
<proteinExistence type="predicted"/>
<gene>
    <name evidence="3" type="ORF">SAMN04487910_2370</name>
</gene>
<evidence type="ECO:0000313" key="3">
    <source>
        <dbReference type="EMBL" id="SEL40973.1"/>
    </source>
</evidence>
<sequence length="104" mass="12917">MEKFERQTKYRIAKKRVEEEKGFYNHFTAYVIVNVFLLFINSDFIDEGFNNWLNWNLYITPFFWGIGLFFHWVKVFNPNIIFSKQWEKRKIKELMNEDNTIDYL</sequence>
<keyword evidence="4" id="KW-1185">Reference proteome</keyword>
<protein>
    <submittedName>
        <fullName evidence="3">2TM domain-containing protein</fullName>
    </submittedName>
</protein>